<keyword evidence="2" id="KW-1185">Reference proteome</keyword>
<organism evidence="1 2">
    <name type="scientific">Bacillus salipaludis</name>
    <dbReference type="NCBI Taxonomy" id="2547811"/>
    <lineage>
        <taxon>Bacteria</taxon>
        <taxon>Bacillati</taxon>
        <taxon>Bacillota</taxon>
        <taxon>Bacilli</taxon>
        <taxon>Bacillales</taxon>
        <taxon>Bacillaceae</taxon>
        <taxon>Bacillus</taxon>
    </lineage>
</organism>
<dbReference type="Proteomes" id="UP001178888">
    <property type="component" value="Unassembled WGS sequence"/>
</dbReference>
<sequence length="74" mass="8929">MLKEFTVCYTLDHEIITEKLIKELDVKKEDVEREIIENMDHNKYFIVNNEHGNYMINSTLVRYVRIVSEKILVK</sequence>
<protein>
    <submittedName>
        <fullName evidence="1">Uncharacterized protein</fullName>
    </submittedName>
</protein>
<evidence type="ECO:0000313" key="1">
    <source>
        <dbReference type="EMBL" id="MDQ6597669.1"/>
    </source>
</evidence>
<dbReference type="RefSeq" id="WP_133333281.1">
    <property type="nucleotide sequence ID" value="NZ_JAVGVR010000001.1"/>
</dbReference>
<dbReference type="EMBL" id="JAVGVR010000001">
    <property type="protein sequence ID" value="MDQ6597669.1"/>
    <property type="molecule type" value="Genomic_DNA"/>
</dbReference>
<name>A0AA90QWV1_9BACI</name>
<comment type="caution">
    <text evidence="1">The sequence shown here is derived from an EMBL/GenBank/DDBJ whole genome shotgun (WGS) entry which is preliminary data.</text>
</comment>
<evidence type="ECO:0000313" key="2">
    <source>
        <dbReference type="Proteomes" id="UP001178888"/>
    </source>
</evidence>
<reference evidence="1" key="1">
    <citation type="submission" date="2023-08" db="EMBL/GenBank/DDBJ databases">
        <title>Nitrogen cycling bacteria in agricultural field soils.</title>
        <authorList>
            <person name="Jang J."/>
        </authorList>
    </citation>
    <scope>NUCLEOTIDE SEQUENCE</scope>
    <source>
        <strain evidence="1">PS3-36</strain>
    </source>
</reference>
<proteinExistence type="predicted"/>
<accession>A0AA90QWV1</accession>
<dbReference type="AlphaFoldDB" id="A0AA90QWV1"/>
<gene>
    <name evidence="1" type="ORF">RCG21_15070</name>
</gene>